<feature type="non-terminal residue" evidence="2">
    <location>
        <position position="1"/>
    </location>
</feature>
<name>A0A5J4S4X3_9EUKA</name>
<dbReference type="InterPro" id="IPR046465">
    <property type="entry name" value="BORCS6_C"/>
</dbReference>
<sequence>PIKAQLVAEDIARQLTALVRSVRSIIHEDCTISKQHMESCNLSVNELVKELDVDMTDMENFIVRLEKLLTDLSNAESLSSKLKEIKENLTILELLAQQIL</sequence>
<evidence type="ECO:0000313" key="2">
    <source>
        <dbReference type="EMBL" id="KAA6340848.1"/>
    </source>
</evidence>
<gene>
    <name evidence="2" type="ORF">EZS28_052505</name>
</gene>
<dbReference type="Proteomes" id="UP000324800">
    <property type="component" value="Unassembled WGS sequence"/>
</dbReference>
<accession>A0A5J4S4X3</accession>
<proteinExistence type="predicted"/>
<evidence type="ECO:0000313" key="3">
    <source>
        <dbReference type="Proteomes" id="UP000324800"/>
    </source>
</evidence>
<reference evidence="2 3" key="1">
    <citation type="submission" date="2019-03" db="EMBL/GenBank/DDBJ databases">
        <title>Single cell metagenomics reveals metabolic interactions within the superorganism composed of flagellate Streblomastix strix and complex community of Bacteroidetes bacteria on its surface.</title>
        <authorList>
            <person name="Treitli S.C."/>
            <person name="Kolisko M."/>
            <person name="Husnik F."/>
            <person name="Keeling P."/>
            <person name="Hampl V."/>
        </authorList>
    </citation>
    <scope>NUCLEOTIDE SEQUENCE [LARGE SCALE GENOMIC DNA]</scope>
    <source>
        <strain evidence="2">ST1C</strain>
    </source>
</reference>
<comment type="caution">
    <text evidence="2">The sequence shown here is derived from an EMBL/GenBank/DDBJ whole genome shotgun (WGS) entry which is preliminary data.</text>
</comment>
<dbReference type="Pfam" id="PF10157">
    <property type="entry name" value="BORCS6"/>
    <property type="match status" value="1"/>
</dbReference>
<organism evidence="2 3">
    <name type="scientific">Streblomastix strix</name>
    <dbReference type="NCBI Taxonomy" id="222440"/>
    <lineage>
        <taxon>Eukaryota</taxon>
        <taxon>Metamonada</taxon>
        <taxon>Preaxostyla</taxon>
        <taxon>Oxymonadida</taxon>
        <taxon>Streblomastigidae</taxon>
        <taxon>Streblomastix</taxon>
    </lineage>
</organism>
<protein>
    <recommendedName>
        <fullName evidence="1">BLOC-1-related complex subunit 6 C-terminal helix domain-containing protein</fullName>
    </recommendedName>
</protein>
<dbReference type="EMBL" id="SNRW01040873">
    <property type="protein sequence ID" value="KAA6340848.1"/>
    <property type="molecule type" value="Genomic_DNA"/>
</dbReference>
<evidence type="ECO:0000259" key="1">
    <source>
        <dbReference type="Pfam" id="PF10157"/>
    </source>
</evidence>
<feature type="domain" description="BLOC-1-related complex subunit 6 C-terminal helix" evidence="1">
    <location>
        <begin position="8"/>
        <end position="93"/>
    </location>
</feature>
<dbReference type="AlphaFoldDB" id="A0A5J4S4X3"/>